<organism evidence="2 3">
    <name type="scientific">Terriglobus roseus</name>
    <dbReference type="NCBI Taxonomy" id="392734"/>
    <lineage>
        <taxon>Bacteria</taxon>
        <taxon>Pseudomonadati</taxon>
        <taxon>Acidobacteriota</taxon>
        <taxon>Terriglobia</taxon>
        <taxon>Terriglobales</taxon>
        <taxon>Acidobacteriaceae</taxon>
        <taxon>Terriglobus</taxon>
    </lineage>
</organism>
<dbReference type="AlphaFoldDB" id="A0A1H4W3S3"/>
<dbReference type="Proteomes" id="UP000182409">
    <property type="component" value="Unassembled WGS sequence"/>
</dbReference>
<keyword evidence="1" id="KW-1133">Transmembrane helix</keyword>
<evidence type="ECO:0000313" key="3">
    <source>
        <dbReference type="Proteomes" id="UP000182409"/>
    </source>
</evidence>
<protein>
    <recommendedName>
        <fullName evidence="4">Sulfite dehydrogenase (Cytochrome) subunit SorB</fullName>
    </recommendedName>
</protein>
<dbReference type="InterPro" id="IPR036909">
    <property type="entry name" value="Cyt_c-like_dom_sf"/>
</dbReference>
<dbReference type="GO" id="GO:0009055">
    <property type="term" value="F:electron transfer activity"/>
    <property type="evidence" value="ECO:0007669"/>
    <property type="project" value="InterPro"/>
</dbReference>
<dbReference type="RefSeq" id="WP_139285297.1">
    <property type="nucleotide sequence ID" value="NZ_FNSD01000002.1"/>
</dbReference>
<evidence type="ECO:0008006" key="4">
    <source>
        <dbReference type="Google" id="ProtNLM"/>
    </source>
</evidence>
<sequence>MQTFRVLGILGIFALLILGYAFWGRSGREASLPPAPAAKAIPVSQLTELQPVKDIQLEYHQPDMPAGPGREQFVTQCVICHSPRYVLNQPIFPRKTWTTEVAKMVKAYGAPITPEEQKPIVDYLVAWHGKEDPPAAPTQNTK</sequence>
<name>A0A1H4W3S3_9BACT</name>
<dbReference type="EMBL" id="FNSD01000002">
    <property type="protein sequence ID" value="SEC87905.1"/>
    <property type="molecule type" value="Genomic_DNA"/>
</dbReference>
<reference evidence="2 3" key="1">
    <citation type="submission" date="2016-10" db="EMBL/GenBank/DDBJ databases">
        <authorList>
            <person name="de Groot N.N."/>
        </authorList>
    </citation>
    <scope>NUCLEOTIDE SEQUENCE [LARGE SCALE GENOMIC DNA]</scope>
    <source>
        <strain evidence="2 3">AB35.6</strain>
    </source>
</reference>
<evidence type="ECO:0000313" key="2">
    <source>
        <dbReference type="EMBL" id="SEC87905.1"/>
    </source>
</evidence>
<gene>
    <name evidence="2" type="ORF">SAMN05443244_4026</name>
</gene>
<proteinExistence type="predicted"/>
<keyword evidence="1" id="KW-0812">Transmembrane</keyword>
<dbReference type="Gene3D" id="1.10.760.10">
    <property type="entry name" value="Cytochrome c-like domain"/>
    <property type="match status" value="1"/>
</dbReference>
<dbReference type="OrthoDB" id="116419at2"/>
<keyword evidence="1" id="KW-0472">Membrane</keyword>
<dbReference type="GO" id="GO:0020037">
    <property type="term" value="F:heme binding"/>
    <property type="evidence" value="ECO:0007669"/>
    <property type="project" value="InterPro"/>
</dbReference>
<evidence type="ECO:0000256" key="1">
    <source>
        <dbReference type="SAM" id="Phobius"/>
    </source>
</evidence>
<feature type="transmembrane region" description="Helical" evidence="1">
    <location>
        <begin position="6"/>
        <end position="23"/>
    </location>
</feature>
<accession>A0A1H4W3S3</accession>
<dbReference type="SUPFAM" id="SSF46626">
    <property type="entry name" value="Cytochrome c"/>
    <property type="match status" value="1"/>
</dbReference>